<dbReference type="Pfam" id="PF10651">
    <property type="entry name" value="BppU_N"/>
    <property type="match status" value="1"/>
</dbReference>
<dbReference type="Proteomes" id="UP000194885">
    <property type="component" value="Unassembled WGS sequence"/>
</dbReference>
<dbReference type="EMBL" id="NGKW01000008">
    <property type="protein sequence ID" value="OTN87509.1"/>
    <property type="molecule type" value="Genomic_DNA"/>
</dbReference>
<evidence type="ECO:0000256" key="1">
    <source>
        <dbReference type="SAM" id="Coils"/>
    </source>
</evidence>
<name>A0A2C9X284_ENTFC</name>
<protein>
    <recommendedName>
        <fullName evidence="2">BppU N-terminal domain-containing protein</fullName>
    </recommendedName>
</protein>
<feature type="coiled-coil region" evidence="1">
    <location>
        <begin position="158"/>
        <end position="213"/>
    </location>
</feature>
<evidence type="ECO:0000259" key="2">
    <source>
        <dbReference type="Pfam" id="PF10651"/>
    </source>
</evidence>
<organism evidence="3 4">
    <name type="scientific">Enterococcus faecium</name>
    <name type="common">Streptococcus faecium</name>
    <dbReference type="NCBI Taxonomy" id="1352"/>
    <lineage>
        <taxon>Bacteria</taxon>
        <taxon>Bacillati</taxon>
        <taxon>Bacillota</taxon>
        <taxon>Bacilli</taxon>
        <taxon>Lactobacillales</taxon>
        <taxon>Enterococcaceae</taxon>
        <taxon>Enterococcus</taxon>
    </lineage>
</organism>
<comment type="caution">
    <text evidence="3">The sequence shown here is derived from an EMBL/GenBank/DDBJ whole genome shotgun (WGS) entry which is preliminary data.</text>
</comment>
<feature type="domain" description="BppU N-terminal" evidence="2">
    <location>
        <begin position="28"/>
        <end position="156"/>
    </location>
</feature>
<evidence type="ECO:0000313" key="4">
    <source>
        <dbReference type="Proteomes" id="UP000194885"/>
    </source>
</evidence>
<dbReference type="AlphaFoldDB" id="A0A2C9X284"/>
<dbReference type="InterPro" id="IPR018913">
    <property type="entry name" value="BppU_N"/>
</dbReference>
<evidence type="ECO:0000313" key="3">
    <source>
        <dbReference type="EMBL" id="OTN87509.1"/>
    </source>
</evidence>
<accession>A0A2C9X284</accession>
<dbReference type="RefSeq" id="WP_086323851.1">
    <property type="nucleotide sequence ID" value="NZ_NGKW01000008.1"/>
</dbReference>
<keyword evidence="1" id="KW-0175">Coiled coil</keyword>
<sequence>MVQIIKSGTIKVPTQPKDFDLKATGLVFKSYDNQVALEFNVEKQDGTPADLLGANLRLLMFIYDEIDGTVTKEPIPFITKNLITESFLNGHVVYILPEAMKAYNGMVEAYVYIEYPDGSTSDNLGFTFRMKRSAIDGLAQDKADYFIEDFKQLLEAASLEANKVIEGLDTEIKNLQQAAKDANKAVDGAMDRIDGLEAEIGQLERLREMYIDTLDFEGYDYSGRPNLMRNIKLEDLSLEFTRYIKPTNVTMENGCFVIDVTKLTGNQGYYILDVPRGLEGKRYTYSVEAKADVATQGVAIRPVYHNGTALAVLTPSSVGSLTTTMTRYKLTTNALTAQQVNSHVQAFQVYIVPSECTAKKIYVKTNIKMEEGTEASGFQPNLLAEPYNMCREYPNENMVLNNEPVSTNSYRVNTYNIKPLVKGKKYTVTLKGTKPSTQIWRPFFNRDGSAGDFGFGDLKPVPGVPDVWTATFTAADNSKTVNPYMAVYQVPNTSVGQCKIEWCKLEEGEVSTPIDAPTYKGLGILDSNDPTKYVWNYTELVDVDGIQDALENVEQRTTTLEGKANTIDGRLNNVNTALNTVQSTADQILAEVTAADVMKETDLPSYLANKPIVAGGMADFAGKVAFKLHPNPHRAANYALAYEHANQAPSKCFTYECSQTSYDRMKSLDGNVLGTATNTAGQTGTTAFKFDLISQITKDFLSFFDDCLTQGEKVMKIRNYIESAVLTIRSKNTNSECYISVAQGDVWGAEVKKGSYNESAVTEKVYDQLVQNLYTRARVQDDGSIIFRARTRTIQASETNVTVKQEVDYARLDYTLNLSSDDFLTPIERDVTKDNLTQILSDDSATIKGVMDFKFKTRGNNDLCPHAVYLKSTSAQATNMSEITYEADADMYNKTQNEGDGLASILRPEATTGYVGQAKYKFDLVTSIEKEHPHLFKGLTTTKQKVDVLKAKIQELKFNVWARGEGTNGNIQIGSSLSNVDAIDTRQTKDIGETTEFAQAEFYSSNNYACARRINDDGTILYWLRGSTVSDSLPQPKVIIDYVNLEYTLSDKPSDYVVAKTDATYLAAVAKTKELDRYKEYFSKDTSLGVDTINQTTIPFGTSMGLHGTRAVTLNGGVFTATKQCKLLFDFSIKMRGNDKIGYIYVKPYKNGEKVDEEACAAVGGFRDSTGATATLEFQNNTPLKYIAELNTGDTLEFKVEIGSSDKIQEVKMLFGTIEEI</sequence>
<reference evidence="3 4" key="1">
    <citation type="submission" date="2017-05" db="EMBL/GenBank/DDBJ databases">
        <title>The Genome Sequence of Enterococcus faecium 7H8_DIV0219.</title>
        <authorList>
            <consortium name="The Broad Institute Genomics Platform"/>
            <consortium name="The Broad Institute Genomic Center for Infectious Diseases"/>
            <person name="Earl A."/>
            <person name="Manson A."/>
            <person name="Schwartman J."/>
            <person name="Gilmore M."/>
            <person name="Abouelleil A."/>
            <person name="Cao P."/>
            <person name="Chapman S."/>
            <person name="Cusick C."/>
            <person name="Shea T."/>
            <person name="Young S."/>
            <person name="Neafsey D."/>
            <person name="Nusbaum C."/>
            <person name="Birren B."/>
        </authorList>
    </citation>
    <scope>NUCLEOTIDE SEQUENCE [LARGE SCALE GENOMIC DNA]</scope>
    <source>
        <strain evidence="3 4">7H8_DIV0219</strain>
    </source>
</reference>
<proteinExistence type="predicted"/>
<gene>
    <name evidence="3" type="ORF">A5810_002826</name>
</gene>